<keyword evidence="10 14" id="KW-0408">Iron</keyword>
<accession>A0ABY5DIL3</accession>
<dbReference type="InterPro" id="IPR005760">
    <property type="entry name" value="A/G_AdeGlyc_MutY"/>
</dbReference>
<dbReference type="InterPro" id="IPR023170">
    <property type="entry name" value="HhH_base_excis_C"/>
</dbReference>
<comment type="cofactor">
    <cofactor evidence="14">
        <name>[4Fe-4S] cluster</name>
        <dbReference type="ChEBI" id="CHEBI:49883"/>
    </cofactor>
    <text evidence="14">Binds 1 [4Fe-4S] cluster.</text>
</comment>
<dbReference type="InterPro" id="IPR011257">
    <property type="entry name" value="DNA_glycosylase"/>
</dbReference>
<evidence type="ECO:0000256" key="14">
    <source>
        <dbReference type="RuleBase" id="RU365096"/>
    </source>
</evidence>
<dbReference type="Gene3D" id="1.10.1670.10">
    <property type="entry name" value="Helix-hairpin-Helix base-excision DNA repair enzymes (C-terminal)"/>
    <property type="match status" value="1"/>
</dbReference>
<evidence type="ECO:0000256" key="4">
    <source>
        <dbReference type="ARBA" id="ARBA00012045"/>
    </source>
</evidence>
<keyword evidence="13 14" id="KW-0326">Glycosidase</keyword>
<gene>
    <name evidence="16" type="primary">mutY</name>
    <name evidence="16" type="ORF">MMH89_03135</name>
</gene>
<dbReference type="Gene3D" id="1.10.340.30">
    <property type="entry name" value="Hypothetical protein, domain 2"/>
    <property type="match status" value="1"/>
</dbReference>
<name>A0ABY5DIL3_9GAMM</name>
<dbReference type="InterPro" id="IPR044298">
    <property type="entry name" value="MIG/MutY"/>
</dbReference>
<dbReference type="CDD" id="cd00056">
    <property type="entry name" value="ENDO3c"/>
    <property type="match status" value="1"/>
</dbReference>
<protein>
    <recommendedName>
        <fullName evidence="5 14">Adenine DNA glycosylase</fullName>
        <ecNumber evidence="4 14">3.2.2.31</ecNumber>
    </recommendedName>
</protein>
<dbReference type="PROSITE" id="PS01155">
    <property type="entry name" value="ENDONUCLEASE_III_2"/>
    <property type="match status" value="1"/>
</dbReference>
<comment type="catalytic activity">
    <reaction evidence="1 14">
        <text>Hydrolyzes free adenine bases from 7,8-dihydro-8-oxoguanine:adenine mismatched double-stranded DNA, leaving an apurinic site.</text>
        <dbReference type="EC" id="3.2.2.31"/>
    </reaction>
</comment>
<dbReference type="InterPro" id="IPR004036">
    <property type="entry name" value="Endonuclease-III-like_CS2"/>
</dbReference>
<evidence type="ECO:0000256" key="12">
    <source>
        <dbReference type="ARBA" id="ARBA00023204"/>
    </source>
</evidence>
<evidence type="ECO:0000256" key="2">
    <source>
        <dbReference type="ARBA" id="ARBA00002933"/>
    </source>
</evidence>
<comment type="function">
    <text evidence="2">Adenine glycosylase active on G-A mispairs. MutY also corrects error-prone DNA synthesis past GO lesions which are due to the oxidatively damaged form of guanine: 7,8-dihydro-8-oxoguanine (8-oxo-dGTP).</text>
</comment>
<evidence type="ECO:0000256" key="6">
    <source>
        <dbReference type="ARBA" id="ARBA00022485"/>
    </source>
</evidence>
<keyword evidence="9" id="KW-0378">Hydrolase</keyword>
<dbReference type="SMART" id="SM00478">
    <property type="entry name" value="ENDO3c"/>
    <property type="match status" value="1"/>
</dbReference>
<dbReference type="Pfam" id="PF00730">
    <property type="entry name" value="HhH-GPD"/>
    <property type="match status" value="1"/>
</dbReference>
<evidence type="ECO:0000313" key="17">
    <source>
        <dbReference type="Proteomes" id="UP001055955"/>
    </source>
</evidence>
<keyword evidence="8 14" id="KW-0227">DNA damage</keyword>
<dbReference type="InterPro" id="IPR003265">
    <property type="entry name" value="HhH-GPD_domain"/>
</dbReference>
<dbReference type="EMBL" id="CP092900">
    <property type="protein sequence ID" value="UTC24216.1"/>
    <property type="molecule type" value="Genomic_DNA"/>
</dbReference>
<evidence type="ECO:0000256" key="9">
    <source>
        <dbReference type="ARBA" id="ARBA00022801"/>
    </source>
</evidence>
<keyword evidence="17" id="KW-1185">Reference proteome</keyword>
<keyword evidence="11" id="KW-0411">Iron-sulfur</keyword>
<dbReference type="EC" id="3.2.2.31" evidence="4 14"/>
<dbReference type="PANTHER" id="PTHR42944">
    <property type="entry name" value="ADENINE DNA GLYCOSYLASE"/>
    <property type="match status" value="1"/>
</dbReference>
<evidence type="ECO:0000256" key="10">
    <source>
        <dbReference type="ARBA" id="ARBA00023004"/>
    </source>
</evidence>
<evidence type="ECO:0000256" key="8">
    <source>
        <dbReference type="ARBA" id="ARBA00022763"/>
    </source>
</evidence>
<dbReference type="PANTHER" id="PTHR42944:SF1">
    <property type="entry name" value="ADENINE DNA GLYCOSYLASE"/>
    <property type="match status" value="1"/>
</dbReference>
<feature type="domain" description="HhH-GPD" evidence="15">
    <location>
        <begin position="37"/>
        <end position="188"/>
    </location>
</feature>
<evidence type="ECO:0000256" key="13">
    <source>
        <dbReference type="ARBA" id="ARBA00023295"/>
    </source>
</evidence>
<keyword evidence="6" id="KW-0004">4Fe-4S</keyword>
<sequence>MQTFSDKIINWQAEHGRHHLPWQLQPTPYRVWISEVMLQQTQVKTVIPYFNKFMQECPNVKALSTIEDDALMNLWQGLGYYSRARNLKKSAQIIVSEYSGSLPSDMHSLIQLPGIGRSTAAAILSLAYEQPAAILDGNVKRVLARYFAVTEDLKKSATLKQLWKQAESQLPQKNARAYTQGLMDLGAQICMKRNPLCSDCPIETNCLAHQKSLTDVIPKSRSGKKPKSVSLYVVINIYDQQIYFIKRPSKGIWAGLYTPEIYDDCSTMSHQYPHVHPLKPYQHRLTHQLLTIHPFIAHYQPISEAVSQPIDQITLPIPTGIKPALTQAIMHLNN</sequence>
<dbReference type="RefSeq" id="WP_258568001.1">
    <property type="nucleotide sequence ID" value="NZ_CP092900.1"/>
</dbReference>
<keyword evidence="7" id="KW-0479">Metal-binding</keyword>
<evidence type="ECO:0000256" key="11">
    <source>
        <dbReference type="ARBA" id="ARBA00023014"/>
    </source>
</evidence>
<proteinExistence type="inferred from homology"/>
<dbReference type="SUPFAM" id="SSF55811">
    <property type="entry name" value="Nudix"/>
    <property type="match status" value="1"/>
</dbReference>
<dbReference type="InterPro" id="IPR004035">
    <property type="entry name" value="Endouclease-III_FeS-bd_BS"/>
</dbReference>
<dbReference type="PROSITE" id="PS00764">
    <property type="entry name" value="ENDONUCLEASE_III_1"/>
    <property type="match status" value="1"/>
</dbReference>
<evidence type="ECO:0000313" key="16">
    <source>
        <dbReference type="EMBL" id="UTC24216.1"/>
    </source>
</evidence>
<evidence type="ECO:0000259" key="15">
    <source>
        <dbReference type="SMART" id="SM00478"/>
    </source>
</evidence>
<dbReference type="Proteomes" id="UP001055955">
    <property type="component" value="Chromosome"/>
</dbReference>
<comment type="similarity">
    <text evidence="3 14">Belongs to the Nth/MutY family.</text>
</comment>
<evidence type="ECO:0000256" key="3">
    <source>
        <dbReference type="ARBA" id="ARBA00008343"/>
    </source>
</evidence>
<dbReference type="InterPro" id="IPR015797">
    <property type="entry name" value="NUDIX_hydrolase-like_dom_sf"/>
</dbReference>
<organism evidence="16 17">
    <name type="scientific">Candidatus Comchoanobacter bicostacola</name>
    <dbReference type="NCBI Taxonomy" id="2919598"/>
    <lineage>
        <taxon>Bacteria</taxon>
        <taxon>Pseudomonadati</taxon>
        <taxon>Pseudomonadota</taxon>
        <taxon>Gammaproteobacteria</taxon>
        <taxon>Candidatus Comchoanobacterales</taxon>
        <taxon>Candidatus Comchoanobacteraceae</taxon>
        <taxon>Candidatus Comchoanobacter</taxon>
    </lineage>
</organism>
<dbReference type="InterPro" id="IPR029119">
    <property type="entry name" value="MutY_C"/>
</dbReference>
<evidence type="ECO:0000256" key="1">
    <source>
        <dbReference type="ARBA" id="ARBA00000843"/>
    </source>
</evidence>
<reference evidence="16 17" key="1">
    <citation type="journal article" date="2022" name="Nat. Microbiol.">
        <title>The microbiome of a bacterivorous marine choanoflagellate contains a resource-demanding obligate bacterial associate.</title>
        <authorList>
            <person name="Needham D.M."/>
            <person name="Poirier C."/>
            <person name="Bachy C."/>
            <person name="George E.E."/>
            <person name="Wilken S."/>
            <person name="Yung C.C.M."/>
            <person name="Limardo A.J."/>
            <person name="Morando M."/>
            <person name="Sudek L."/>
            <person name="Malmstrom R.R."/>
            <person name="Keeling P.J."/>
            <person name="Santoro A.E."/>
            <person name="Worden A.Z."/>
        </authorList>
    </citation>
    <scope>NUCLEOTIDE SEQUENCE [LARGE SCALE GENOMIC DNA]</scope>
    <source>
        <strain evidence="16 17">Comchoano-1</strain>
    </source>
</reference>
<dbReference type="CDD" id="cd03431">
    <property type="entry name" value="NUDIX_DNA_Glycosylase_C-MutY"/>
    <property type="match status" value="1"/>
</dbReference>
<dbReference type="NCBIfam" id="TIGR01084">
    <property type="entry name" value="mutY"/>
    <property type="match status" value="1"/>
</dbReference>
<keyword evidence="12" id="KW-0234">DNA repair</keyword>
<dbReference type="SUPFAM" id="SSF48150">
    <property type="entry name" value="DNA-glycosylase"/>
    <property type="match status" value="1"/>
</dbReference>
<evidence type="ECO:0000256" key="7">
    <source>
        <dbReference type="ARBA" id="ARBA00022723"/>
    </source>
</evidence>
<evidence type="ECO:0000256" key="5">
    <source>
        <dbReference type="ARBA" id="ARBA00022023"/>
    </source>
</evidence>